<evidence type="ECO:0000313" key="2">
    <source>
        <dbReference type="Proteomes" id="UP001207626"/>
    </source>
</evidence>
<dbReference type="NCBIfam" id="TIGR01643">
    <property type="entry name" value="YD_repeat_2x"/>
    <property type="match status" value="1"/>
</dbReference>
<dbReference type="InterPro" id="IPR050708">
    <property type="entry name" value="T6SS_VgrG/RHS"/>
</dbReference>
<accession>A0ABT4DVR3</accession>
<name>A0ABT4DVR3_9BACL</name>
<dbReference type="Gene3D" id="2.180.10.10">
    <property type="entry name" value="RHS repeat-associated core"/>
    <property type="match status" value="1"/>
</dbReference>
<sequence>MNTTSIYSGTPTISVVDNRNLEIRTLRYNRIAAGDPADEYILRNTYTPLGYLDSSMDPRMFSYYQDDRGTPPNIRTMASLRGEVLRSESVDAGRKAELFDIEGRPVWLIDANGTQTTLEYDVLGRSAAVFEQQEGTDSPQCRERFIYGEKEADAQANNLRGQLVRHYDTAGRIQTDSFSLAGLPLRQSRQLLKNWDEPGDWSMDEESAWASLLAAEAYDTNWRYDAQDRVLAQTDAKGNLQQLTYNAAGQPQAVSLTLEGQAEQRIWNRIEYNAAGQVDLAEAGNGIVTEYTYEESMQRLIRKKDSRQLSSGQREVLQDYRYEYDPVGNILSICNEAEPVRYFRNQAVAPKRQYAYDALYQLVSSSGRESDALRQQTSLPPLITPIPLDDSQYVNYAERYSYDRAGNLIKLSHHGASQYTTNVHVDKSSNRGIWRQGEDIPDIAASFDRAGNQQDLFPGRRLEWDTRNQLCRVHMVVREGGDNDWEGYLYDSSGMRIVKHSTRKTQTTTQTDTTIYLPGLELRIRQTGDRVTEALQVITVDEGAGQVRVLHWEDGTEPGGIANDQYRYSLNDHLGSSLLEVDGQSQIISKEEFYPYGGTALWTARSEVEASYKTTRYSGKELDATGLYYYGYRYYMPWLGRWLNPDPAGTVDGLNLYRMVRNNPIGLMDPDGNAPLNMADYSAENGDLFYGLSGERGRYIKIFDSNFANLRTTEEKTQYPVIIDAYNNKVVSSVLKNYPLKTLGNLMKEPKKYASKIKVPKNLKLDAEKANFPLWADYFKLAEENAKFNISGIFKDVAKKYGSDQYHEWETGSAIGLAPKLLWKRGSKLGLEIAATNQRTKIHFVLDNLNIEQVVTKEDSGGQSITASELRYIYRNRERLNGRVIFYRNNERLEQAPWEENSDLWSKYQPGLRQSSIQSSSSRVKERGIGNFFRRFSMRRK</sequence>
<reference evidence="1 2" key="1">
    <citation type="submission" date="2022-05" db="EMBL/GenBank/DDBJ databases">
        <title>Genome Sequencing of Bee-Associated Microbes.</title>
        <authorList>
            <person name="Dunlap C."/>
        </authorList>
    </citation>
    <scope>NUCLEOTIDE SEQUENCE [LARGE SCALE GENOMIC DNA]</scope>
    <source>
        <strain evidence="1 2">NRRL NRS-1438</strain>
    </source>
</reference>
<protein>
    <submittedName>
        <fullName evidence="1">Toxin</fullName>
    </submittedName>
</protein>
<dbReference type="NCBIfam" id="TIGR03696">
    <property type="entry name" value="Rhs_assc_core"/>
    <property type="match status" value="1"/>
</dbReference>
<organism evidence="1 2">
    <name type="scientific">Paenibacillus apiarius</name>
    <dbReference type="NCBI Taxonomy" id="46240"/>
    <lineage>
        <taxon>Bacteria</taxon>
        <taxon>Bacillati</taxon>
        <taxon>Bacillota</taxon>
        <taxon>Bacilli</taxon>
        <taxon>Bacillales</taxon>
        <taxon>Paenibacillaceae</taxon>
        <taxon>Paenibacillus</taxon>
    </lineage>
</organism>
<dbReference type="RefSeq" id="WP_268601470.1">
    <property type="nucleotide sequence ID" value="NZ_JAMDLV010000006.1"/>
</dbReference>
<evidence type="ECO:0000313" key="1">
    <source>
        <dbReference type="EMBL" id="MCY9521440.1"/>
    </source>
</evidence>
<proteinExistence type="predicted"/>
<dbReference type="PANTHER" id="PTHR32305:SF15">
    <property type="entry name" value="PROTEIN RHSA-RELATED"/>
    <property type="match status" value="1"/>
</dbReference>
<dbReference type="Proteomes" id="UP001207626">
    <property type="component" value="Unassembled WGS sequence"/>
</dbReference>
<dbReference type="Pfam" id="PF05593">
    <property type="entry name" value="RHS_repeat"/>
    <property type="match status" value="1"/>
</dbReference>
<dbReference type="PANTHER" id="PTHR32305">
    <property type="match status" value="1"/>
</dbReference>
<comment type="caution">
    <text evidence="1">The sequence shown here is derived from an EMBL/GenBank/DDBJ whole genome shotgun (WGS) entry which is preliminary data.</text>
</comment>
<dbReference type="InterPro" id="IPR006530">
    <property type="entry name" value="YD"/>
</dbReference>
<dbReference type="EMBL" id="JAMDLW010000023">
    <property type="protein sequence ID" value="MCY9521440.1"/>
    <property type="molecule type" value="Genomic_DNA"/>
</dbReference>
<keyword evidence="2" id="KW-1185">Reference proteome</keyword>
<gene>
    <name evidence="1" type="ORF">M5X09_17500</name>
</gene>
<dbReference type="InterPro" id="IPR031325">
    <property type="entry name" value="RHS_repeat"/>
</dbReference>
<dbReference type="InterPro" id="IPR022385">
    <property type="entry name" value="Rhs_assc_core"/>
</dbReference>